<keyword evidence="3" id="KW-1185">Reference proteome</keyword>
<evidence type="ECO:0000313" key="2">
    <source>
        <dbReference type="EMBL" id="SPJ31517.1"/>
    </source>
</evidence>
<dbReference type="OrthoDB" id="6008970at2"/>
<evidence type="ECO:0000256" key="1">
    <source>
        <dbReference type="SAM" id="SignalP"/>
    </source>
</evidence>
<evidence type="ECO:0000313" key="3">
    <source>
        <dbReference type="Proteomes" id="UP000244898"/>
    </source>
</evidence>
<dbReference type="RefSeq" id="WP_108792718.1">
    <property type="nucleotide sequence ID" value="NZ_ONZG01000031.1"/>
</dbReference>
<dbReference type="AlphaFoldDB" id="A0A2R8CGJ0"/>
<protein>
    <submittedName>
        <fullName evidence="2">Uncharacterized protein</fullName>
    </submittedName>
</protein>
<accession>A0A2R8CGJ0</accession>
<keyword evidence="1" id="KW-0732">Signal</keyword>
<feature type="chain" id="PRO_5015306420" evidence="1">
    <location>
        <begin position="22"/>
        <end position="420"/>
    </location>
</feature>
<organism evidence="2 3">
    <name type="scientific">Falsiruegeria mediterranea M17</name>
    <dbReference type="NCBI Taxonomy" id="1200281"/>
    <lineage>
        <taxon>Bacteria</taxon>
        <taxon>Pseudomonadati</taxon>
        <taxon>Pseudomonadota</taxon>
        <taxon>Alphaproteobacteria</taxon>
        <taxon>Rhodobacterales</taxon>
        <taxon>Roseobacteraceae</taxon>
        <taxon>Falsiruegeria</taxon>
    </lineage>
</organism>
<dbReference type="Proteomes" id="UP000244898">
    <property type="component" value="Unassembled WGS sequence"/>
</dbReference>
<gene>
    <name evidence="2" type="ORF">TRM7615_05060</name>
</gene>
<name>A0A2R8CGJ0_9RHOB</name>
<proteinExistence type="predicted"/>
<dbReference type="EMBL" id="ONZG01000031">
    <property type="protein sequence ID" value="SPJ31517.1"/>
    <property type="molecule type" value="Genomic_DNA"/>
</dbReference>
<dbReference type="PROSITE" id="PS51257">
    <property type="entry name" value="PROKAR_LIPOPROTEIN"/>
    <property type="match status" value="1"/>
</dbReference>
<reference evidence="3" key="1">
    <citation type="submission" date="2018-03" db="EMBL/GenBank/DDBJ databases">
        <authorList>
            <person name="Rodrigo-Torres L."/>
            <person name="Arahal R. D."/>
            <person name="Lucena T."/>
        </authorList>
    </citation>
    <scope>NUCLEOTIDE SEQUENCE [LARGE SCALE GENOMIC DNA]</scope>
    <source>
        <strain evidence="3">CECT 7615</strain>
    </source>
</reference>
<sequence length="420" mass="45533">MKSLAYVLSVAAMIAPLAVFAQSCETVATVTTDGTGAPDRYRTGGTYFPVKIETIGADQTLRIAPLSGPYQYVTLHSRTPGGSWSTSYKGNRTEFPGTDPIIAECRQSSNCTHIIVSVNGGHEKYEPVLSSADVQLCRQVAHPHQDLTLDTTWTAPKSGWQIDLPSQWTRDVQDDPNGGTGMFTSQDGNVVVGVTTMTPDQHLEDSALIEAFHSIMFSSAPIVTKEPVNLAGIQGTLHRYNLLIDGTGYWAIAVYLPAAPNYYIGWGIVPEAMMNDRAEDVVKVLNTLRLLDPPQALETRPDAALSVVLLTVGDDARISQAPGYAKTIFQPSTPEIHMFAAITGTERTGHILQQLHYLENGQLAMEQALDVAAVPTGQMIELRGSFLVPTNGWPLGAYRVVLSYEGKELASHMIYVGEAE</sequence>
<feature type="signal peptide" evidence="1">
    <location>
        <begin position="1"/>
        <end position="21"/>
    </location>
</feature>